<evidence type="ECO:0000313" key="1">
    <source>
        <dbReference type="EMBL" id="GAA5148684.1"/>
    </source>
</evidence>
<name>A0ABP9PT98_9BACT</name>
<proteinExistence type="predicted"/>
<comment type="caution">
    <text evidence="1">The sequence shown here is derived from an EMBL/GenBank/DDBJ whole genome shotgun (WGS) entry which is preliminary data.</text>
</comment>
<reference evidence="2" key="1">
    <citation type="journal article" date="2019" name="Int. J. Syst. Evol. Microbiol.">
        <title>The Global Catalogue of Microorganisms (GCM) 10K type strain sequencing project: providing services to taxonomists for standard genome sequencing and annotation.</title>
        <authorList>
            <consortium name="The Broad Institute Genomics Platform"/>
            <consortium name="The Broad Institute Genome Sequencing Center for Infectious Disease"/>
            <person name="Wu L."/>
            <person name="Ma J."/>
        </authorList>
    </citation>
    <scope>NUCLEOTIDE SEQUENCE [LARGE SCALE GENOMIC DNA]</scope>
    <source>
        <strain evidence="2">JCM 18053</strain>
    </source>
</reference>
<organism evidence="1 2">
    <name type="scientific">Prosthecobacter algae</name>
    <dbReference type="NCBI Taxonomy" id="1144682"/>
    <lineage>
        <taxon>Bacteria</taxon>
        <taxon>Pseudomonadati</taxon>
        <taxon>Verrucomicrobiota</taxon>
        <taxon>Verrucomicrobiia</taxon>
        <taxon>Verrucomicrobiales</taxon>
        <taxon>Verrucomicrobiaceae</taxon>
        <taxon>Prosthecobacter</taxon>
    </lineage>
</organism>
<protein>
    <submittedName>
        <fullName evidence="1">Uncharacterized protein</fullName>
    </submittedName>
</protein>
<evidence type="ECO:0000313" key="2">
    <source>
        <dbReference type="Proteomes" id="UP001499852"/>
    </source>
</evidence>
<sequence length="60" mass="6168">MPKQPLASTARRVTLLVPAVVGSPDMAPVSSLSTRPAGRLPLLTEKAYGGVPEEAVTVAL</sequence>
<keyword evidence="2" id="KW-1185">Reference proteome</keyword>
<gene>
    <name evidence="1" type="ORF">GCM10023213_45300</name>
</gene>
<accession>A0ABP9PT98</accession>
<dbReference type="EMBL" id="BAABIA010000012">
    <property type="protein sequence ID" value="GAA5148684.1"/>
    <property type="molecule type" value="Genomic_DNA"/>
</dbReference>
<dbReference type="Proteomes" id="UP001499852">
    <property type="component" value="Unassembled WGS sequence"/>
</dbReference>